<evidence type="ECO:0000313" key="3">
    <source>
        <dbReference type="Proteomes" id="UP000036403"/>
    </source>
</evidence>
<dbReference type="AlphaFoldDB" id="A0A0J7N525"/>
<gene>
    <name evidence="2" type="ORF">RF55_12842</name>
</gene>
<proteinExistence type="predicted"/>
<name>A0A0J7N525_LASNI</name>
<organism evidence="2 3">
    <name type="scientific">Lasius niger</name>
    <name type="common">Black garden ant</name>
    <dbReference type="NCBI Taxonomy" id="67767"/>
    <lineage>
        <taxon>Eukaryota</taxon>
        <taxon>Metazoa</taxon>
        <taxon>Ecdysozoa</taxon>
        <taxon>Arthropoda</taxon>
        <taxon>Hexapoda</taxon>
        <taxon>Insecta</taxon>
        <taxon>Pterygota</taxon>
        <taxon>Neoptera</taxon>
        <taxon>Endopterygota</taxon>
        <taxon>Hymenoptera</taxon>
        <taxon>Apocrita</taxon>
        <taxon>Aculeata</taxon>
        <taxon>Formicoidea</taxon>
        <taxon>Formicidae</taxon>
        <taxon>Formicinae</taxon>
        <taxon>Lasius</taxon>
        <taxon>Lasius</taxon>
    </lineage>
</organism>
<dbReference type="EMBL" id="LBMM01009916">
    <property type="protein sequence ID" value="KMQ87790.1"/>
    <property type="molecule type" value="Genomic_DNA"/>
</dbReference>
<protein>
    <submittedName>
        <fullName evidence="2">Uncharacterized protein</fullName>
    </submittedName>
</protein>
<keyword evidence="3" id="KW-1185">Reference proteome</keyword>
<evidence type="ECO:0000256" key="1">
    <source>
        <dbReference type="SAM" id="MobiDB-lite"/>
    </source>
</evidence>
<comment type="caution">
    <text evidence="2">The sequence shown here is derived from an EMBL/GenBank/DDBJ whole genome shotgun (WGS) entry which is preliminary data.</text>
</comment>
<accession>A0A0J7N525</accession>
<dbReference type="PaxDb" id="67767-A0A0J7N525"/>
<feature type="region of interest" description="Disordered" evidence="1">
    <location>
        <begin position="49"/>
        <end position="78"/>
    </location>
</feature>
<sequence length="78" mass="8899">MEVESFLKIIRKRCSGSRIEIIVSRITGNVTIHPSKEGAEDYRVLVTSPKSLEEESQQQQQEQEEDEEEQVLSPDPAI</sequence>
<dbReference type="Proteomes" id="UP000036403">
    <property type="component" value="Unassembled WGS sequence"/>
</dbReference>
<evidence type="ECO:0000313" key="2">
    <source>
        <dbReference type="EMBL" id="KMQ87790.1"/>
    </source>
</evidence>
<reference evidence="2 3" key="1">
    <citation type="submission" date="2015-04" db="EMBL/GenBank/DDBJ databases">
        <title>Lasius niger genome sequencing.</title>
        <authorList>
            <person name="Konorov E.A."/>
            <person name="Nikitin M.A."/>
            <person name="Kirill M.V."/>
            <person name="Chang P."/>
        </authorList>
    </citation>
    <scope>NUCLEOTIDE SEQUENCE [LARGE SCALE GENOMIC DNA]</scope>
    <source>
        <tissue evidence="2">Whole</tissue>
    </source>
</reference>